<dbReference type="PANTHER" id="PTHR47963:SF1">
    <property type="entry name" value="DEAD-BOX ATP-DEPENDENT RNA HELICASE CSHB"/>
    <property type="match status" value="1"/>
</dbReference>
<sequence length="428" mass="48868">MDKNVFEQRFQLKPFLFEAIRRQAFDRPTDIQERLIPSIIKGNDVIGQSQTGSGKTLAFLLPILEKINPDVKKVQAVITAPTRELARQVYDEAQKLVEESNIVVKTVVGGTDRKRMVDQLKNEPHIIIGTPGRIKDLVVQEGISIFSASMLVVDEADQMLDMGFIEDVDQIASRMAHQLQMMVFSATIPENLEPFLRKYMNNPKHVHVKPEEIAPGEIEHFAIPLKSRDRIQLTIEVAKKYNPYLAIIFANTKKDADELADKMMAEGLNVDKLHGDLPPRTRKSVMKRVANAECQYLVATDLAARGIDVKGISHVIHYQIPTDLDYYIHRSGRTGRAGMSGIAAVLYERDEMDKLEKLQKKGITFNHQELKGDEWVQVNVQRPKPKKKAEKDTTSFSTPKPKKVKPGYKKKFQFKQKQENKFNRRKKK</sequence>
<keyword evidence="9" id="KW-1185">Reference proteome</keyword>
<dbReference type="CDD" id="cd00268">
    <property type="entry name" value="DEADc"/>
    <property type="match status" value="1"/>
</dbReference>
<dbReference type="InterPro" id="IPR011545">
    <property type="entry name" value="DEAD/DEAH_box_helicase_dom"/>
</dbReference>
<dbReference type="InterPro" id="IPR014001">
    <property type="entry name" value="Helicase_ATP-bd"/>
</dbReference>
<feature type="domain" description="Helicase ATP-binding" evidence="6">
    <location>
        <begin position="36"/>
        <end position="206"/>
    </location>
</feature>
<dbReference type="CDD" id="cd18787">
    <property type="entry name" value="SF2_C_DEAD"/>
    <property type="match status" value="1"/>
</dbReference>
<gene>
    <name evidence="8" type="ORF">L2716_09440</name>
</gene>
<evidence type="ECO:0000259" key="6">
    <source>
        <dbReference type="PROSITE" id="PS51192"/>
    </source>
</evidence>
<feature type="region of interest" description="Disordered" evidence="5">
    <location>
        <begin position="377"/>
        <end position="428"/>
    </location>
</feature>
<dbReference type="PROSITE" id="PS51192">
    <property type="entry name" value="HELICASE_ATP_BIND_1"/>
    <property type="match status" value="1"/>
</dbReference>
<dbReference type="SMART" id="SM00487">
    <property type="entry name" value="DEXDc"/>
    <property type="match status" value="1"/>
</dbReference>
<dbReference type="Proteomes" id="UP001649381">
    <property type="component" value="Unassembled WGS sequence"/>
</dbReference>
<keyword evidence="4" id="KW-0067">ATP-binding</keyword>
<evidence type="ECO:0000313" key="9">
    <source>
        <dbReference type="Proteomes" id="UP001649381"/>
    </source>
</evidence>
<dbReference type="EMBL" id="JAKIJS010000001">
    <property type="protein sequence ID" value="MCF6137944.1"/>
    <property type="molecule type" value="Genomic_DNA"/>
</dbReference>
<evidence type="ECO:0000256" key="3">
    <source>
        <dbReference type="ARBA" id="ARBA00022806"/>
    </source>
</evidence>
<dbReference type="GO" id="GO:0004386">
    <property type="term" value="F:helicase activity"/>
    <property type="evidence" value="ECO:0007669"/>
    <property type="project" value="UniProtKB-KW"/>
</dbReference>
<dbReference type="InterPro" id="IPR044742">
    <property type="entry name" value="DEAD/DEAH_RhlB"/>
</dbReference>
<keyword evidence="1" id="KW-0547">Nucleotide-binding</keyword>
<dbReference type="Gene3D" id="3.40.50.300">
    <property type="entry name" value="P-loop containing nucleotide triphosphate hydrolases"/>
    <property type="match status" value="2"/>
</dbReference>
<dbReference type="SUPFAM" id="SSF52540">
    <property type="entry name" value="P-loop containing nucleoside triphosphate hydrolases"/>
    <property type="match status" value="1"/>
</dbReference>
<evidence type="ECO:0000256" key="1">
    <source>
        <dbReference type="ARBA" id="ARBA00022741"/>
    </source>
</evidence>
<evidence type="ECO:0000256" key="2">
    <source>
        <dbReference type="ARBA" id="ARBA00022801"/>
    </source>
</evidence>
<feature type="compositionally biased region" description="Basic residues" evidence="5">
    <location>
        <begin position="400"/>
        <end position="414"/>
    </location>
</feature>
<organism evidence="8 9">
    <name type="scientific">Pseudalkalibacillus berkeleyi</name>
    <dbReference type="NCBI Taxonomy" id="1069813"/>
    <lineage>
        <taxon>Bacteria</taxon>
        <taxon>Bacillati</taxon>
        <taxon>Bacillota</taxon>
        <taxon>Bacilli</taxon>
        <taxon>Bacillales</taxon>
        <taxon>Fictibacillaceae</taxon>
        <taxon>Pseudalkalibacillus</taxon>
    </lineage>
</organism>
<dbReference type="Pfam" id="PF00270">
    <property type="entry name" value="DEAD"/>
    <property type="match status" value="1"/>
</dbReference>
<dbReference type="PANTHER" id="PTHR47963">
    <property type="entry name" value="DEAD-BOX ATP-DEPENDENT RNA HELICASE 47, MITOCHONDRIAL"/>
    <property type="match status" value="1"/>
</dbReference>
<accession>A0ABS9GYX9</accession>
<reference evidence="8 9" key="1">
    <citation type="submission" date="2022-01" db="EMBL/GenBank/DDBJ databases">
        <title>Alkalihalobacillus sp. EGI L200015, a novel bacterium isolated from a salt lake sediment.</title>
        <authorList>
            <person name="Gao L."/>
            <person name="Fang B.-Z."/>
            <person name="Li W.-J."/>
        </authorList>
    </citation>
    <scope>NUCLEOTIDE SEQUENCE [LARGE SCALE GENOMIC DNA]</scope>
    <source>
        <strain evidence="8 9">KCTC 12718</strain>
    </source>
</reference>
<evidence type="ECO:0000256" key="4">
    <source>
        <dbReference type="ARBA" id="ARBA00022840"/>
    </source>
</evidence>
<dbReference type="InterPro" id="IPR001650">
    <property type="entry name" value="Helicase_C-like"/>
</dbReference>
<evidence type="ECO:0000256" key="5">
    <source>
        <dbReference type="SAM" id="MobiDB-lite"/>
    </source>
</evidence>
<evidence type="ECO:0000259" key="7">
    <source>
        <dbReference type="PROSITE" id="PS51194"/>
    </source>
</evidence>
<dbReference type="InterPro" id="IPR027417">
    <property type="entry name" value="P-loop_NTPase"/>
</dbReference>
<dbReference type="Pfam" id="PF00271">
    <property type="entry name" value="Helicase_C"/>
    <property type="match status" value="1"/>
</dbReference>
<dbReference type="RefSeq" id="WP_236333973.1">
    <property type="nucleotide sequence ID" value="NZ_JAKIJS010000001.1"/>
</dbReference>
<dbReference type="InterPro" id="IPR050547">
    <property type="entry name" value="DEAD_box_RNA_helicases"/>
</dbReference>
<dbReference type="SMART" id="SM00490">
    <property type="entry name" value="HELICc"/>
    <property type="match status" value="1"/>
</dbReference>
<keyword evidence="2" id="KW-0378">Hydrolase</keyword>
<evidence type="ECO:0000313" key="8">
    <source>
        <dbReference type="EMBL" id="MCF6137944.1"/>
    </source>
</evidence>
<feature type="domain" description="Helicase C-terminal" evidence="7">
    <location>
        <begin position="229"/>
        <end position="384"/>
    </location>
</feature>
<protein>
    <submittedName>
        <fullName evidence="8">DEAD/DEAH box helicase</fullName>
    </submittedName>
</protein>
<proteinExistence type="predicted"/>
<comment type="caution">
    <text evidence="8">The sequence shown here is derived from an EMBL/GenBank/DDBJ whole genome shotgun (WGS) entry which is preliminary data.</text>
</comment>
<name>A0ABS9GYX9_9BACL</name>
<dbReference type="PROSITE" id="PS51194">
    <property type="entry name" value="HELICASE_CTER"/>
    <property type="match status" value="1"/>
</dbReference>
<keyword evidence="3 8" id="KW-0347">Helicase</keyword>